<evidence type="ECO:0000313" key="9">
    <source>
        <dbReference type="Proteomes" id="UP000178485"/>
    </source>
</evidence>
<feature type="transmembrane region" description="Helical" evidence="7">
    <location>
        <begin position="134"/>
        <end position="154"/>
    </location>
</feature>
<feature type="transmembrane region" description="Helical" evidence="7">
    <location>
        <begin position="55"/>
        <end position="81"/>
    </location>
</feature>
<dbReference type="STRING" id="1642646.ING2E5A_0433"/>
<feature type="transmembrane region" description="Helical" evidence="7">
    <location>
        <begin position="93"/>
        <end position="114"/>
    </location>
</feature>
<evidence type="ECO:0000256" key="5">
    <source>
        <dbReference type="ARBA" id="ARBA00023136"/>
    </source>
</evidence>
<keyword evidence="9" id="KW-1185">Reference proteome</keyword>
<dbReference type="RefSeq" id="WP_071138144.1">
    <property type="nucleotide sequence ID" value="NZ_DUQN01000067.1"/>
</dbReference>
<feature type="transmembrane region" description="Helical" evidence="7">
    <location>
        <begin position="248"/>
        <end position="267"/>
    </location>
</feature>
<evidence type="ECO:0000256" key="2">
    <source>
        <dbReference type="ARBA" id="ARBA00008034"/>
    </source>
</evidence>
<comment type="similarity">
    <text evidence="2 6">Belongs to the ABC-3 integral membrane protein family.</text>
</comment>
<evidence type="ECO:0000256" key="7">
    <source>
        <dbReference type="SAM" id="Phobius"/>
    </source>
</evidence>
<dbReference type="InterPro" id="IPR001626">
    <property type="entry name" value="ABC_TroCD"/>
</dbReference>
<dbReference type="SUPFAM" id="SSF81345">
    <property type="entry name" value="ABC transporter involved in vitamin B12 uptake, BtuC"/>
    <property type="match status" value="1"/>
</dbReference>
<dbReference type="GO" id="GO:0055085">
    <property type="term" value="P:transmembrane transport"/>
    <property type="evidence" value="ECO:0007669"/>
    <property type="project" value="InterPro"/>
</dbReference>
<proteinExistence type="inferred from homology"/>
<comment type="subcellular location">
    <subcellularLocation>
        <location evidence="6">Cell membrane</location>
        <topology evidence="6">Multi-pass membrane protein</topology>
    </subcellularLocation>
    <subcellularLocation>
        <location evidence="1">Membrane</location>
        <topology evidence="1">Multi-pass membrane protein</topology>
    </subcellularLocation>
</comment>
<dbReference type="AlphaFoldDB" id="A0A1G4G419"/>
<gene>
    <name evidence="8" type="ORF">ING2E5A_0433</name>
</gene>
<keyword evidence="6" id="KW-0813">Transport</keyword>
<accession>A0A1G4G419</accession>
<dbReference type="GO" id="GO:0043190">
    <property type="term" value="C:ATP-binding cassette (ABC) transporter complex"/>
    <property type="evidence" value="ECO:0007669"/>
    <property type="project" value="InterPro"/>
</dbReference>
<keyword evidence="5 7" id="KW-0472">Membrane</keyword>
<feature type="transmembrane region" description="Helical" evidence="7">
    <location>
        <begin position="220"/>
        <end position="242"/>
    </location>
</feature>
<name>A0A1G4G419_9BACT</name>
<feature type="transmembrane region" description="Helical" evidence="7">
    <location>
        <begin position="174"/>
        <end position="199"/>
    </location>
</feature>
<sequence length="274" mass="30241">MEIFELLNYAFFRNALLGSLFASIACGIIGTYVVTRRLVFISGGITHASFGGLGIGFYFGLNPIFSAMLFSVLSAFGIQWLSQKQGVREDSAIAAFWSLGMAVGIMLTFLTPGYAPNLSEYLFGNILTITRTDIFSLATLTILLFSFFAINYHAIVSVSFDTEFARTRRVNTRFIEYAMMLFVAVTIVLSIRLVGIVLLMSLITVPQMTANLFTVSYSRIISLSIAISFLACVVGLLLSYYLNVPSGAFIIFVLIVIFFAGKLLVGFRQGRSRR</sequence>
<organism evidence="8 9">
    <name type="scientific">Petrimonas mucosa</name>
    <dbReference type="NCBI Taxonomy" id="1642646"/>
    <lineage>
        <taxon>Bacteria</taxon>
        <taxon>Pseudomonadati</taxon>
        <taxon>Bacteroidota</taxon>
        <taxon>Bacteroidia</taxon>
        <taxon>Bacteroidales</taxon>
        <taxon>Dysgonomonadaceae</taxon>
        <taxon>Petrimonas</taxon>
    </lineage>
</organism>
<dbReference type="CDD" id="cd06550">
    <property type="entry name" value="TM_ABC_iron-siderophores_like"/>
    <property type="match status" value="1"/>
</dbReference>
<keyword evidence="3 6" id="KW-0812">Transmembrane</keyword>
<dbReference type="EMBL" id="LT608328">
    <property type="protein sequence ID" value="SCM55523.1"/>
    <property type="molecule type" value="Genomic_DNA"/>
</dbReference>
<dbReference type="InterPro" id="IPR037294">
    <property type="entry name" value="ABC_BtuC-like"/>
</dbReference>
<dbReference type="Pfam" id="PF00950">
    <property type="entry name" value="ABC-3"/>
    <property type="match status" value="1"/>
</dbReference>
<feature type="transmembrane region" description="Helical" evidence="7">
    <location>
        <begin position="15"/>
        <end position="34"/>
    </location>
</feature>
<keyword evidence="4 7" id="KW-1133">Transmembrane helix</keyword>
<dbReference type="Gene3D" id="1.10.3470.10">
    <property type="entry name" value="ABC transporter involved in vitamin B12 uptake, BtuC"/>
    <property type="match status" value="1"/>
</dbReference>
<reference evidence="8 9" key="1">
    <citation type="submission" date="2016-08" db="EMBL/GenBank/DDBJ databases">
        <authorList>
            <person name="Seilhamer J.J."/>
        </authorList>
    </citation>
    <scope>NUCLEOTIDE SEQUENCE [LARGE SCALE GENOMIC DNA]</scope>
    <source>
        <strain evidence="8">ING2-E5A</strain>
    </source>
</reference>
<evidence type="ECO:0000256" key="6">
    <source>
        <dbReference type="RuleBase" id="RU003943"/>
    </source>
</evidence>
<evidence type="ECO:0000313" key="8">
    <source>
        <dbReference type="EMBL" id="SCM55523.1"/>
    </source>
</evidence>
<evidence type="ECO:0000256" key="1">
    <source>
        <dbReference type="ARBA" id="ARBA00004141"/>
    </source>
</evidence>
<dbReference type="PANTHER" id="PTHR30477:SF18">
    <property type="entry name" value="METAL TRANSPORT SYSTEM MEMBRANE PROTEIN CT_417-RELATED"/>
    <property type="match status" value="1"/>
</dbReference>
<evidence type="ECO:0000256" key="3">
    <source>
        <dbReference type="ARBA" id="ARBA00022692"/>
    </source>
</evidence>
<dbReference type="GO" id="GO:0010043">
    <property type="term" value="P:response to zinc ion"/>
    <property type="evidence" value="ECO:0007669"/>
    <property type="project" value="TreeGrafter"/>
</dbReference>
<dbReference type="Proteomes" id="UP000178485">
    <property type="component" value="Chromosome i"/>
</dbReference>
<protein>
    <submittedName>
        <fullName evidence="8">Putative membrane protein slr2045</fullName>
    </submittedName>
</protein>
<evidence type="ECO:0000256" key="4">
    <source>
        <dbReference type="ARBA" id="ARBA00022989"/>
    </source>
</evidence>
<dbReference type="PANTHER" id="PTHR30477">
    <property type="entry name" value="ABC-TRANSPORTER METAL-BINDING PROTEIN"/>
    <property type="match status" value="1"/>
</dbReference>
<dbReference type="KEGG" id="pmuc:ING2E5A_0433"/>